<dbReference type="InterPro" id="IPR009081">
    <property type="entry name" value="PP-bd_ACP"/>
</dbReference>
<dbReference type="InterPro" id="IPR036736">
    <property type="entry name" value="ACP-like_sf"/>
</dbReference>
<evidence type="ECO:0000313" key="2">
    <source>
        <dbReference type="EMBL" id="KKR13173.1"/>
    </source>
</evidence>
<dbReference type="AlphaFoldDB" id="A0A0G0NCH7"/>
<dbReference type="Pfam" id="PF00550">
    <property type="entry name" value="PP-binding"/>
    <property type="match status" value="1"/>
</dbReference>
<accession>A0A0G0NCH7</accession>
<name>A0A0G0NCH7_9BACT</name>
<protein>
    <recommendedName>
        <fullName evidence="1">Carrier domain-containing protein</fullName>
    </recommendedName>
</protein>
<feature type="domain" description="Carrier" evidence="1">
    <location>
        <begin position="3"/>
        <end position="28"/>
    </location>
</feature>
<proteinExistence type="predicted"/>
<reference evidence="2 3" key="1">
    <citation type="journal article" date="2015" name="Nature">
        <title>rRNA introns, odd ribosomes, and small enigmatic genomes across a large radiation of phyla.</title>
        <authorList>
            <person name="Brown C.T."/>
            <person name="Hug L.A."/>
            <person name="Thomas B.C."/>
            <person name="Sharon I."/>
            <person name="Castelle C.J."/>
            <person name="Singh A."/>
            <person name="Wilkins M.J."/>
            <person name="Williams K.H."/>
            <person name="Banfield J.F."/>
        </authorList>
    </citation>
    <scope>NUCLEOTIDE SEQUENCE [LARGE SCALE GENOMIC DNA]</scope>
</reference>
<dbReference type="SUPFAM" id="SSF47336">
    <property type="entry name" value="ACP-like"/>
    <property type="match status" value="1"/>
</dbReference>
<gene>
    <name evidence="2" type="ORF">UT42_C0051G0008</name>
</gene>
<dbReference type="EMBL" id="LBWS01000051">
    <property type="protein sequence ID" value="KKR13173.1"/>
    <property type="molecule type" value="Genomic_DNA"/>
</dbReference>
<organism evidence="2 3">
    <name type="scientific">Candidatus Falkowbacteria bacterium GW2011_GWA2_39_24</name>
    <dbReference type="NCBI Taxonomy" id="1618634"/>
    <lineage>
        <taxon>Bacteria</taxon>
        <taxon>Candidatus Falkowiibacteriota</taxon>
    </lineage>
</organism>
<dbReference type="Proteomes" id="UP000034048">
    <property type="component" value="Unassembled WGS sequence"/>
</dbReference>
<sequence>MKDLGMDSLEIMEFVLDLEKEFNISLDVIDPVDKTQIIGQEVISSGDLCVKHLADVICQKKLLILESESVLASIMV</sequence>
<dbReference type="Gene3D" id="1.10.1200.10">
    <property type="entry name" value="ACP-like"/>
    <property type="match status" value="1"/>
</dbReference>
<evidence type="ECO:0000313" key="3">
    <source>
        <dbReference type="Proteomes" id="UP000034048"/>
    </source>
</evidence>
<comment type="caution">
    <text evidence="2">The sequence shown here is derived from an EMBL/GenBank/DDBJ whole genome shotgun (WGS) entry which is preliminary data.</text>
</comment>
<evidence type="ECO:0000259" key="1">
    <source>
        <dbReference type="Pfam" id="PF00550"/>
    </source>
</evidence>